<dbReference type="InterPro" id="IPR042080">
    <property type="entry name" value="RNA_2'-PTrans_N"/>
</dbReference>
<proteinExistence type="inferred from homology"/>
<dbReference type="PANTHER" id="PTHR12684">
    <property type="entry name" value="PUTATIVE PHOSPHOTRANSFERASE"/>
    <property type="match status" value="1"/>
</dbReference>
<reference evidence="7" key="1">
    <citation type="submission" date="2023-11" db="EMBL/GenBank/DDBJ databases">
        <title>Genome Sequence of Bacillus pseudomycoides stain BUPM19.</title>
        <authorList>
            <person name="Farhat A."/>
        </authorList>
    </citation>
    <scope>NUCLEOTIDE SEQUENCE [LARGE SCALE GENOMIC DNA]</scope>
    <source>
        <strain evidence="7">BUPM19</strain>
    </source>
</reference>
<comment type="similarity">
    <text evidence="1 5">Belongs to the KptA/TPT1 family.</text>
</comment>
<dbReference type="Gene3D" id="3.20.170.30">
    <property type="match status" value="1"/>
</dbReference>
<evidence type="ECO:0000313" key="7">
    <source>
        <dbReference type="Proteomes" id="UP001291930"/>
    </source>
</evidence>
<evidence type="ECO:0000256" key="5">
    <source>
        <dbReference type="HAMAP-Rule" id="MF_00299"/>
    </source>
</evidence>
<evidence type="ECO:0000256" key="4">
    <source>
        <dbReference type="ARBA" id="ARBA00025212"/>
    </source>
</evidence>
<dbReference type="InterPro" id="IPR002745">
    <property type="entry name" value="Ptrans_KptA/Tpt1"/>
</dbReference>
<evidence type="ECO:0000256" key="1">
    <source>
        <dbReference type="ARBA" id="ARBA00009836"/>
    </source>
</evidence>
<gene>
    <name evidence="5" type="primary">kptA</name>
    <name evidence="6" type="ORF">U2I54_22160</name>
</gene>
<protein>
    <recommendedName>
        <fullName evidence="5">Probable RNA 2'-phosphotransferase</fullName>
        <ecNumber evidence="5">2.7.1.-</ecNumber>
    </recommendedName>
</protein>
<keyword evidence="3 5" id="KW-0520">NAD</keyword>
<comment type="function">
    <text evidence="4 5">Removes the 2'-phosphate from RNA via an intermediate in which the phosphate is ADP-ribosylated by NAD followed by a presumed transesterification to release the RNA and generate ADP-ribose 1''-2''-cyclic phosphate (APPR&gt;P). May function as an ADP-ribosylase.</text>
</comment>
<dbReference type="PANTHER" id="PTHR12684:SF2">
    <property type="entry name" value="TRNA 2'-PHOSPHOTRANSFERASE 1"/>
    <property type="match status" value="1"/>
</dbReference>
<dbReference type="InterPro" id="IPR042081">
    <property type="entry name" value="RNA_2'-PTrans_C"/>
</dbReference>
<dbReference type="Gene3D" id="1.10.10.970">
    <property type="entry name" value="RNA 2'-phosphotransferase, Tpt1/KptA family, N-terminal domain"/>
    <property type="match status" value="1"/>
</dbReference>
<dbReference type="HAMAP" id="MF_00299">
    <property type="entry name" value="KptA"/>
    <property type="match status" value="1"/>
</dbReference>
<dbReference type="EMBL" id="JAXOVW010000077">
    <property type="protein sequence ID" value="MDZ5609687.1"/>
    <property type="molecule type" value="Genomic_DNA"/>
</dbReference>
<sequence>MNYQKLSKEISYALRHAPWEYELELDNEGWVPIKQLFSSLNQSKEWEGITEKDIELMISLSDKKRHELNNSKIRALYGHSIPMKIIKNEVVPPKILFHGTSPDYINSIKEKGLLPISRQYVHLSEDIETAKLVGKRKNSQPVILIIDAEKASSQGVKFYFGNEKVWLSDSIPANYLSIMY</sequence>
<evidence type="ECO:0000256" key="3">
    <source>
        <dbReference type="ARBA" id="ARBA00023027"/>
    </source>
</evidence>
<dbReference type="SUPFAM" id="SSF56399">
    <property type="entry name" value="ADP-ribosylation"/>
    <property type="match status" value="1"/>
</dbReference>
<name>A0ABU5K355_9BACI</name>
<dbReference type="InterPro" id="IPR022928">
    <property type="entry name" value="RNA_2'-PTrans_KptA"/>
</dbReference>
<dbReference type="EC" id="2.7.1.-" evidence="5"/>
<dbReference type="Proteomes" id="UP001291930">
    <property type="component" value="Unassembled WGS sequence"/>
</dbReference>
<accession>A0ABU5K355</accession>
<comment type="caution">
    <text evidence="6">The sequence shown here is derived from an EMBL/GenBank/DDBJ whole genome shotgun (WGS) entry which is preliminary data.</text>
</comment>
<organism evidence="6 7">
    <name type="scientific">Bacillus bingmayongensis</name>
    <dbReference type="NCBI Taxonomy" id="1150157"/>
    <lineage>
        <taxon>Bacteria</taxon>
        <taxon>Bacillati</taxon>
        <taxon>Bacillota</taxon>
        <taxon>Bacilli</taxon>
        <taxon>Bacillales</taxon>
        <taxon>Bacillaceae</taxon>
        <taxon>Bacillus</taxon>
    </lineage>
</organism>
<keyword evidence="7" id="KW-1185">Reference proteome</keyword>
<evidence type="ECO:0000256" key="2">
    <source>
        <dbReference type="ARBA" id="ARBA00022679"/>
    </source>
</evidence>
<keyword evidence="2 5" id="KW-0808">Transferase</keyword>
<dbReference type="Pfam" id="PF01885">
    <property type="entry name" value="PTS_2-RNA"/>
    <property type="match status" value="1"/>
</dbReference>
<evidence type="ECO:0000313" key="6">
    <source>
        <dbReference type="EMBL" id="MDZ5609687.1"/>
    </source>
</evidence>
<dbReference type="RefSeq" id="WP_374219099.1">
    <property type="nucleotide sequence ID" value="NZ_JAXOVW010000077.1"/>
</dbReference>